<feature type="compositionally biased region" description="Polar residues" evidence="1">
    <location>
        <begin position="12"/>
        <end position="22"/>
    </location>
</feature>
<evidence type="ECO:0000256" key="1">
    <source>
        <dbReference type="SAM" id="MobiDB-lite"/>
    </source>
</evidence>
<name>A0ABN7V6R1_GIGMA</name>
<gene>
    <name evidence="2" type="ORF">GMARGA_LOCUS14713</name>
</gene>
<comment type="caution">
    <text evidence="2">The sequence shown here is derived from an EMBL/GenBank/DDBJ whole genome shotgun (WGS) entry which is preliminary data.</text>
</comment>
<feature type="region of interest" description="Disordered" evidence="1">
    <location>
        <begin position="1"/>
        <end position="66"/>
    </location>
</feature>
<feature type="non-terminal residue" evidence="2">
    <location>
        <position position="109"/>
    </location>
</feature>
<sequence>MAKRKIEDPLDTSGSGSTSMNEEITDTHEMDQASDHKQDNMQTDEAPHELHAESSKPPAKTSMIPEVYGRTEVNEKLQLEPDKNKENIANMQANMFSQVSNIEPDEFKF</sequence>
<dbReference type="Proteomes" id="UP000789901">
    <property type="component" value="Unassembled WGS sequence"/>
</dbReference>
<evidence type="ECO:0000313" key="3">
    <source>
        <dbReference type="Proteomes" id="UP000789901"/>
    </source>
</evidence>
<evidence type="ECO:0000313" key="2">
    <source>
        <dbReference type="EMBL" id="CAG8734460.1"/>
    </source>
</evidence>
<accession>A0ABN7V6R1</accession>
<keyword evidence="3" id="KW-1185">Reference proteome</keyword>
<proteinExistence type="predicted"/>
<feature type="compositionally biased region" description="Basic and acidic residues" evidence="1">
    <location>
        <begin position="25"/>
        <end position="54"/>
    </location>
</feature>
<reference evidence="2 3" key="1">
    <citation type="submission" date="2021-06" db="EMBL/GenBank/DDBJ databases">
        <authorList>
            <person name="Kallberg Y."/>
            <person name="Tangrot J."/>
            <person name="Rosling A."/>
        </authorList>
    </citation>
    <scope>NUCLEOTIDE SEQUENCE [LARGE SCALE GENOMIC DNA]</scope>
    <source>
        <strain evidence="2 3">120-4 pot B 10/14</strain>
    </source>
</reference>
<organism evidence="2 3">
    <name type="scientific">Gigaspora margarita</name>
    <dbReference type="NCBI Taxonomy" id="4874"/>
    <lineage>
        <taxon>Eukaryota</taxon>
        <taxon>Fungi</taxon>
        <taxon>Fungi incertae sedis</taxon>
        <taxon>Mucoromycota</taxon>
        <taxon>Glomeromycotina</taxon>
        <taxon>Glomeromycetes</taxon>
        <taxon>Diversisporales</taxon>
        <taxon>Gigasporaceae</taxon>
        <taxon>Gigaspora</taxon>
    </lineage>
</organism>
<protein>
    <submittedName>
        <fullName evidence="2">43261_t:CDS:1</fullName>
    </submittedName>
</protein>
<dbReference type="EMBL" id="CAJVQB010009862">
    <property type="protein sequence ID" value="CAG8734460.1"/>
    <property type="molecule type" value="Genomic_DNA"/>
</dbReference>